<dbReference type="EMBL" id="LSYS01006629">
    <property type="protein sequence ID" value="OPJ75013.1"/>
    <property type="molecule type" value="Genomic_DNA"/>
</dbReference>
<feature type="region of interest" description="Disordered" evidence="1">
    <location>
        <begin position="19"/>
        <end position="40"/>
    </location>
</feature>
<reference evidence="2 3" key="1">
    <citation type="submission" date="2016-02" db="EMBL/GenBank/DDBJ databases">
        <title>Band-tailed pigeon sequencing and assembly.</title>
        <authorList>
            <person name="Soares A.E."/>
            <person name="Novak B.J."/>
            <person name="Rice E.S."/>
            <person name="O'Connell B."/>
            <person name="Chang D."/>
            <person name="Weber S."/>
            <person name="Shapiro B."/>
        </authorList>
    </citation>
    <scope>NUCLEOTIDE SEQUENCE [LARGE SCALE GENOMIC DNA]</scope>
    <source>
        <strain evidence="2">BTP2013</strain>
        <tissue evidence="2">Blood</tissue>
    </source>
</reference>
<proteinExistence type="predicted"/>
<keyword evidence="3" id="KW-1185">Reference proteome</keyword>
<evidence type="ECO:0000313" key="3">
    <source>
        <dbReference type="Proteomes" id="UP000190648"/>
    </source>
</evidence>
<dbReference type="Proteomes" id="UP000190648">
    <property type="component" value="Unassembled WGS sequence"/>
</dbReference>
<dbReference type="AlphaFoldDB" id="A0A1V4JS77"/>
<comment type="caution">
    <text evidence="2">The sequence shown here is derived from an EMBL/GenBank/DDBJ whole genome shotgun (WGS) entry which is preliminary data.</text>
</comment>
<evidence type="ECO:0000313" key="2">
    <source>
        <dbReference type="EMBL" id="OPJ75013.1"/>
    </source>
</evidence>
<accession>A0A1V4JS77</accession>
<name>A0A1V4JS77_PATFA</name>
<sequence length="80" mass="8534">MASCEAAPLAIVVFSGVPSETAQRGGNPEPVARQYQPKGNEKSELKELLCKADDAQETKLLEESQALLKSMSYSPAQVAP</sequence>
<evidence type="ECO:0000256" key="1">
    <source>
        <dbReference type="SAM" id="MobiDB-lite"/>
    </source>
</evidence>
<protein>
    <submittedName>
        <fullName evidence="2">Uncharacterized protein</fullName>
    </submittedName>
</protein>
<organism evidence="2 3">
    <name type="scientific">Patagioenas fasciata monilis</name>
    <dbReference type="NCBI Taxonomy" id="372326"/>
    <lineage>
        <taxon>Eukaryota</taxon>
        <taxon>Metazoa</taxon>
        <taxon>Chordata</taxon>
        <taxon>Craniata</taxon>
        <taxon>Vertebrata</taxon>
        <taxon>Euteleostomi</taxon>
        <taxon>Archelosauria</taxon>
        <taxon>Archosauria</taxon>
        <taxon>Dinosauria</taxon>
        <taxon>Saurischia</taxon>
        <taxon>Theropoda</taxon>
        <taxon>Coelurosauria</taxon>
        <taxon>Aves</taxon>
        <taxon>Neognathae</taxon>
        <taxon>Neoaves</taxon>
        <taxon>Columbimorphae</taxon>
        <taxon>Columbiformes</taxon>
        <taxon>Columbidae</taxon>
        <taxon>Patagioenas</taxon>
    </lineage>
</organism>
<gene>
    <name evidence="2" type="ORF">AV530_018484</name>
</gene>